<feature type="domain" description="B box-type" evidence="5">
    <location>
        <begin position="63"/>
        <end position="104"/>
    </location>
</feature>
<dbReference type="SUPFAM" id="SSF57845">
    <property type="entry name" value="B-box zinc-binding domain"/>
    <property type="match status" value="1"/>
</dbReference>
<evidence type="ECO:0000256" key="1">
    <source>
        <dbReference type="ARBA" id="ARBA00022723"/>
    </source>
</evidence>
<dbReference type="EMBL" id="OV696704">
    <property type="protein sequence ID" value="CAH1252116.1"/>
    <property type="molecule type" value="Genomic_DNA"/>
</dbReference>
<keyword evidence="1" id="KW-0479">Metal-binding</keyword>
<keyword evidence="7" id="KW-1185">Reference proteome</keyword>
<organism evidence="6 7">
    <name type="scientific">Branchiostoma lanceolatum</name>
    <name type="common">Common lancelet</name>
    <name type="synonym">Amphioxus lanceolatum</name>
    <dbReference type="NCBI Taxonomy" id="7740"/>
    <lineage>
        <taxon>Eukaryota</taxon>
        <taxon>Metazoa</taxon>
        <taxon>Chordata</taxon>
        <taxon>Cephalochordata</taxon>
        <taxon>Leptocardii</taxon>
        <taxon>Amphioxiformes</taxon>
        <taxon>Branchiostomatidae</taxon>
        <taxon>Branchiostoma</taxon>
    </lineage>
</organism>
<dbReference type="InterPro" id="IPR051051">
    <property type="entry name" value="E3_ubiq-ligase_TRIM/RNF"/>
</dbReference>
<dbReference type="PROSITE" id="PS50119">
    <property type="entry name" value="ZF_BBOX"/>
    <property type="match status" value="1"/>
</dbReference>
<dbReference type="PANTHER" id="PTHR25465:SF31">
    <property type="entry name" value="RING-TYPE DOMAIN-CONTAINING PROTEIN"/>
    <property type="match status" value="1"/>
</dbReference>
<keyword evidence="2 4" id="KW-0863">Zinc-finger</keyword>
<keyword evidence="3" id="KW-0862">Zinc</keyword>
<dbReference type="PANTHER" id="PTHR25465">
    <property type="entry name" value="B-BOX DOMAIN CONTAINING"/>
    <property type="match status" value="1"/>
</dbReference>
<dbReference type="Gene3D" id="3.30.160.60">
    <property type="entry name" value="Classic Zinc Finger"/>
    <property type="match status" value="1"/>
</dbReference>
<evidence type="ECO:0000259" key="5">
    <source>
        <dbReference type="PROSITE" id="PS50119"/>
    </source>
</evidence>
<dbReference type="GO" id="GO:0008270">
    <property type="term" value="F:zinc ion binding"/>
    <property type="evidence" value="ECO:0007669"/>
    <property type="project" value="UniProtKB-KW"/>
</dbReference>
<protein>
    <submittedName>
        <fullName evidence="6">MID1 protein</fullName>
    </submittedName>
</protein>
<dbReference type="Pfam" id="PF00643">
    <property type="entry name" value="zf-B_box"/>
    <property type="match status" value="1"/>
</dbReference>
<gene>
    <name evidence="6" type="primary">MID1</name>
    <name evidence="6" type="ORF">BLAG_LOCUS12284</name>
</gene>
<name>A0A8J9ZDU7_BRALA</name>
<evidence type="ECO:0000256" key="2">
    <source>
        <dbReference type="ARBA" id="ARBA00022771"/>
    </source>
</evidence>
<evidence type="ECO:0000256" key="4">
    <source>
        <dbReference type="PROSITE-ProRule" id="PRU00024"/>
    </source>
</evidence>
<dbReference type="SMART" id="SM00336">
    <property type="entry name" value="BBOX"/>
    <property type="match status" value="1"/>
</dbReference>
<evidence type="ECO:0000313" key="6">
    <source>
        <dbReference type="EMBL" id="CAH1252116.1"/>
    </source>
</evidence>
<dbReference type="InterPro" id="IPR000315">
    <property type="entry name" value="Znf_B-box"/>
</dbReference>
<proteinExistence type="predicted"/>
<dbReference type="Gene3D" id="4.10.830.40">
    <property type="match status" value="1"/>
</dbReference>
<dbReference type="OrthoDB" id="9049620at2759"/>
<evidence type="ECO:0000256" key="3">
    <source>
        <dbReference type="ARBA" id="ARBA00022833"/>
    </source>
</evidence>
<sequence>MRLGQVVQSSCLTPCDVCPGAVSPAVRTCIGCELSYCKNCLERTHGNDGLGHCLVKPEENVESEMPRCRQHGQLVELFCQTDGVPVCLECLQTGRHKGHNATSMEDWANKEQRSLVILANQFDDPENNAHLASFPHGDILRCATTPGHIAKEYVKDQT</sequence>
<accession>A0A8J9ZDU7</accession>
<dbReference type="AlphaFoldDB" id="A0A8J9ZDU7"/>
<evidence type="ECO:0000313" key="7">
    <source>
        <dbReference type="Proteomes" id="UP000838412"/>
    </source>
</evidence>
<dbReference type="Proteomes" id="UP000838412">
    <property type="component" value="Chromosome 19"/>
</dbReference>
<reference evidence="6" key="1">
    <citation type="submission" date="2022-01" db="EMBL/GenBank/DDBJ databases">
        <authorList>
            <person name="Braso-Vives M."/>
        </authorList>
    </citation>
    <scope>NUCLEOTIDE SEQUENCE</scope>
</reference>